<reference evidence="1 2" key="2">
    <citation type="submission" date="2020-03" db="EMBL/GenBank/DDBJ databases">
        <authorList>
            <person name="Ichikawa N."/>
            <person name="Kimura A."/>
            <person name="Kitahashi Y."/>
            <person name="Uohara A."/>
        </authorList>
    </citation>
    <scope>NUCLEOTIDE SEQUENCE [LARGE SCALE GENOMIC DNA]</scope>
    <source>
        <strain evidence="1 2">NBRC 108638</strain>
    </source>
</reference>
<evidence type="ECO:0000313" key="1">
    <source>
        <dbReference type="EMBL" id="GFJ87106.1"/>
    </source>
</evidence>
<reference evidence="1 2" key="1">
    <citation type="submission" date="2020-03" db="EMBL/GenBank/DDBJ databases">
        <title>Whole genome shotgun sequence of Phytohabitans rumicis NBRC 108638.</title>
        <authorList>
            <person name="Komaki H."/>
            <person name="Tamura T."/>
        </authorList>
    </citation>
    <scope>NUCLEOTIDE SEQUENCE [LARGE SCALE GENOMIC DNA]</scope>
    <source>
        <strain evidence="1 2">NBRC 108638</strain>
    </source>
</reference>
<dbReference type="Proteomes" id="UP000482960">
    <property type="component" value="Unassembled WGS sequence"/>
</dbReference>
<proteinExistence type="predicted"/>
<name>A0A6V8KZ60_9ACTN</name>
<organism evidence="1 2">
    <name type="scientific">Phytohabitans rumicis</name>
    <dbReference type="NCBI Taxonomy" id="1076125"/>
    <lineage>
        <taxon>Bacteria</taxon>
        <taxon>Bacillati</taxon>
        <taxon>Actinomycetota</taxon>
        <taxon>Actinomycetes</taxon>
        <taxon>Micromonosporales</taxon>
        <taxon>Micromonosporaceae</taxon>
    </lineage>
</organism>
<dbReference type="RefSeq" id="WP_308785451.1">
    <property type="nucleotide sequence ID" value="NZ_BLPG01000001.1"/>
</dbReference>
<sequence length="72" mass="7607">MPKPPPPVSKFHFDVSTPCPDTPLKSSFHTTAACAAPRADKAIKPVANIDATSAAEPNDLSLRTGVPPIWDL</sequence>
<keyword evidence="2" id="KW-1185">Reference proteome</keyword>
<comment type="caution">
    <text evidence="1">The sequence shown here is derived from an EMBL/GenBank/DDBJ whole genome shotgun (WGS) entry which is preliminary data.</text>
</comment>
<gene>
    <name evidence="1" type="ORF">Prum_007480</name>
</gene>
<accession>A0A6V8KZ60</accession>
<evidence type="ECO:0000313" key="2">
    <source>
        <dbReference type="Proteomes" id="UP000482960"/>
    </source>
</evidence>
<protein>
    <submittedName>
        <fullName evidence="1">Uncharacterized protein</fullName>
    </submittedName>
</protein>
<dbReference type="EMBL" id="BLPG01000001">
    <property type="protein sequence ID" value="GFJ87106.1"/>
    <property type="molecule type" value="Genomic_DNA"/>
</dbReference>
<dbReference type="AlphaFoldDB" id="A0A6V8KZ60"/>